<dbReference type="AlphaFoldDB" id="A0A382SLX5"/>
<organism evidence="1">
    <name type="scientific">marine metagenome</name>
    <dbReference type="NCBI Taxonomy" id="408172"/>
    <lineage>
        <taxon>unclassified sequences</taxon>
        <taxon>metagenomes</taxon>
        <taxon>ecological metagenomes</taxon>
    </lineage>
</organism>
<proteinExistence type="predicted"/>
<reference evidence="1" key="1">
    <citation type="submission" date="2018-05" db="EMBL/GenBank/DDBJ databases">
        <authorList>
            <person name="Lanie J.A."/>
            <person name="Ng W.-L."/>
            <person name="Kazmierczak K.M."/>
            <person name="Andrzejewski T.M."/>
            <person name="Davidsen T.M."/>
            <person name="Wayne K.J."/>
            <person name="Tettelin H."/>
            <person name="Glass J.I."/>
            <person name="Rusch D."/>
            <person name="Podicherti R."/>
            <person name="Tsui H.-C.T."/>
            <person name="Winkler M.E."/>
        </authorList>
    </citation>
    <scope>NUCLEOTIDE SEQUENCE</scope>
</reference>
<evidence type="ECO:0000313" key="1">
    <source>
        <dbReference type="EMBL" id="SVD10856.1"/>
    </source>
</evidence>
<sequence>SRGKEQRMQDLFSAGRIEIDLPNSEELSILKSSKTSEIKTGQTTFDVE</sequence>
<name>A0A382SLX5_9ZZZZ</name>
<dbReference type="EMBL" id="UINC01130044">
    <property type="protein sequence ID" value="SVD10856.1"/>
    <property type="molecule type" value="Genomic_DNA"/>
</dbReference>
<accession>A0A382SLX5</accession>
<feature type="non-terminal residue" evidence="1">
    <location>
        <position position="1"/>
    </location>
</feature>
<gene>
    <name evidence="1" type="ORF">METZ01_LOCUS363710</name>
</gene>
<protein>
    <submittedName>
        <fullName evidence="1">Uncharacterized protein</fullName>
    </submittedName>
</protein>